<dbReference type="EMBL" id="PCRE01000015">
    <property type="protein sequence ID" value="PIP15157.1"/>
    <property type="molecule type" value="Genomic_DNA"/>
</dbReference>
<sequence length="61" mass="7016">MNKKELLLLSIGIFLTALSWLVADIYHAASEDKIKAKIEIPIIKNYQIDKNILDSLQLKNY</sequence>
<reference evidence="1 2" key="1">
    <citation type="submission" date="2017-09" db="EMBL/GenBank/DDBJ databases">
        <title>Depth-based differentiation of microbial function through sediment-hosted aquifers and enrichment of novel symbionts in the deep terrestrial subsurface.</title>
        <authorList>
            <person name="Probst A.J."/>
            <person name="Ladd B."/>
            <person name="Jarett J.K."/>
            <person name="Geller-Mcgrath D.E."/>
            <person name="Sieber C.M."/>
            <person name="Emerson J.B."/>
            <person name="Anantharaman K."/>
            <person name="Thomas B.C."/>
            <person name="Malmstrom R."/>
            <person name="Stieglmeier M."/>
            <person name="Klingl A."/>
            <person name="Woyke T."/>
            <person name="Ryan C.M."/>
            <person name="Banfield J.F."/>
        </authorList>
    </citation>
    <scope>NUCLEOTIDE SEQUENCE [LARGE SCALE GENOMIC DNA]</scope>
    <source>
        <strain evidence="1">CG23_combo_of_CG06-09_8_20_14_all_35_49</strain>
    </source>
</reference>
<protein>
    <submittedName>
        <fullName evidence="1">Uncharacterized protein</fullName>
    </submittedName>
</protein>
<dbReference type="AlphaFoldDB" id="A0A2G9Y7F9"/>
<name>A0A2G9Y7F9_9BACT</name>
<organism evidence="1 2">
    <name type="scientific">Candidatus Roizmanbacteria bacterium CG23_combo_of_CG06-09_8_20_14_all_35_49</name>
    <dbReference type="NCBI Taxonomy" id="1974863"/>
    <lineage>
        <taxon>Bacteria</taxon>
        <taxon>Candidatus Roizmaniibacteriota</taxon>
    </lineage>
</organism>
<evidence type="ECO:0000313" key="2">
    <source>
        <dbReference type="Proteomes" id="UP000231025"/>
    </source>
</evidence>
<accession>A0A2G9Y7F9</accession>
<evidence type="ECO:0000313" key="1">
    <source>
        <dbReference type="EMBL" id="PIP15157.1"/>
    </source>
</evidence>
<dbReference type="Proteomes" id="UP000231025">
    <property type="component" value="Unassembled WGS sequence"/>
</dbReference>
<comment type="caution">
    <text evidence="1">The sequence shown here is derived from an EMBL/GenBank/DDBJ whole genome shotgun (WGS) entry which is preliminary data.</text>
</comment>
<proteinExistence type="predicted"/>
<gene>
    <name evidence="1" type="ORF">COX47_00900</name>
</gene>